<keyword evidence="1" id="KW-0378">Hydrolase</keyword>
<keyword evidence="2" id="KW-1185">Reference proteome</keyword>
<dbReference type="AlphaFoldDB" id="A0A7H9ALH8"/>
<accession>A0A7H9ALH8</accession>
<dbReference type="KEGG" id="cagg:HYG79_02825"/>
<dbReference type="EMBL" id="CP058595">
    <property type="protein sequence ID" value="QLG44320.1"/>
    <property type="molecule type" value="Genomic_DNA"/>
</dbReference>
<dbReference type="Pfam" id="PF13715">
    <property type="entry name" value="CarbopepD_reg_2"/>
    <property type="match status" value="1"/>
</dbReference>
<evidence type="ECO:0000313" key="1">
    <source>
        <dbReference type="EMBL" id="QLG44320.1"/>
    </source>
</evidence>
<reference evidence="1 2" key="1">
    <citation type="journal article" date="2006" name="Int. J. Syst. Evol. Microbiol.">
        <title>Costertonia aggregata gen. nov., sp. nov., a mesophilic marine bacterium of the family Flavobacteriaceae, isolated from a mature biofilm.</title>
        <authorList>
            <person name="Kwon K.K."/>
            <person name="Lee Y.K."/>
            <person name="Lee H.K."/>
        </authorList>
    </citation>
    <scope>NUCLEOTIDE SEQUENCE [LARGE SCALE GENOMIC DNA]</scope>
    <source>
        <strain evidence="1 2">KCCM 42265</strain>
    </source>
</reference>
<dbReference type="InterPro" id="IPR008969">
    <property type="entry name" value="CarboxyPept-like_regulatory"/>
</dbReference>
<name>A0A7H9ALH8_9FLAO</name>
<sequence>MVMLGIFANAQTSDILTGKVKSTDTDVADVYIFNKTFLKSTITDAEGNFSIPARRNDTIVFTALKYKKKEIVVTVSLLESTFLTITLEEFVNELDEVTVRPYNLSGNLGSDVGTLKTEPVVTAQTLGLPNANAKTFTQSERLLKEASFGPFSVGTLTSVPFNPLINAITGRTKMLKKRVATDKKYRRTLRIQQLYKDSVFVKDFKIPMDRINDFMYFCEVDDTFAAIADGKDELRIWEFLKSKSDVYRKNNKLD</sequence>
<organism evidence="1 2">
    <name type="scientific">Costertonia aggregata</name>
    <dbReference type="NCBI Taxonomy" id="343403"/>
    <lineage>
        <taxon>Bacteria</taxon>
        <taxon>Pseudomonadati</taxon>
        <taxon>Bacteroidota</taxon>
        <taxon>Flavobacteriia</taxon>
        <taxon>Flavobacteriales</taxon>
        <taxon>Flavobacteriaceae</taxon>
        <taxon>Costertonia</taxon>
    </lineage>
</organism>
<keyword evidence="1" id="KW-0121">Carboxypeptidase</keyword>
<proteinExistence type="predicted"/>
<dbReference type="GO" id="GO:0004180">
    <property type="term" value="F:carboxypeptidase activity"/>
    <property type="evidence" value="ECO:0007669"/>
    <property type="project" value="UniProtKB-KW"/>
</dbReference>
<dbReference type="SUPFAM" id="SSF49464">
    <property type="entry name" value="Carboxypeptidase regulatory domain-like"/>
    <property type="match status" value="1"/>
</dbReference>
<evidence type="ECO:0000313" key="2">
    <source>
        <dbReference type="Proteomes" id="UP000509302"/>
    </source>
</evidence>
<protein>
    <submittedName>
        <fullName evidence="1">Carboxypeptidase-like regulatory domain-containing protein</fullName>
    </submittedName>
</protein>
<keyword evidence="1" id="KW-0645">Protease</keyword>
<gene>
    <name evidence="1" type="ORF">HYG79_02825</name>
</gene>
<dbReference type="Proteomes" id="UP000509302">
    <property type="component" value="Chromosome"/>
</dbReference>